<organism evidence="23 24">
    <name type="scientific">Candidatus Anaerobutyricum stercoripullorum</name>
    <dbReference type="NCBI Taxonomy" id="2838456"/>
    <lineage>
        <taxon>Bacteria</taxon>
        <taxon>Bacillati</taxon>
        <taxon>Bacillota</taxon>
        <taxon>Clostridia</taxon>
        <taxon>Lachnospirales</taxon>
        <taxon>Lachnospiraceae</taxon>
        <taxon>Anaerobutyricum</taxon>
    </lineage>
</organism>
<dbReference type="InterPro" id="IPR002701">
    <property type="entry name" value="CM_II_prokaryot"/>
</dbReference>
<evidence type="ECO:0000313" key="24">
    <source>
        <dbReference type="Proteomes" id="UP000886805"/>
    </source>
</evidence>
<dbReference type="Gene3D" id="3.30.70.260">
    <property type="match status" value="1"/>
</dbReference>
<dbReference type="InterPro" id="IPR045865">
    <property type="entry name" value="ACT-like_dom_sf"/>
</dbReference>
<dbReference type="PROSITE" id="PS51168">
    <property type="entry name" value="CHORISMATE_MUT_2"/>
    <property type="match status" value="1"/>
</dbReference>
<protein>
    <recommendedName>
        <fullName evidence="7">Bifunctional chorismate mutase/prephenate dehydratase</fullName>
        <ecNumber evidence="6">4.2.1.51</ecNumber>
    </recommendedName>
    <alternativeName>
        <fullName evidence="17">Chorismate mutase-prephenate dehydratase</fullName>
    </alternativeName>
    <alternativeName>
        <fullName evidence="8">Prephenate dehydratase</fullName>
    </alternativeName>
    <alternativeName>
        <fullName evidence="16">p-protein</fullName>
    </alternativeName>
</protein>
<evidence type="ECO:0000256" key="13">
    <source>
        <dbReference type="ARBA" id="ARBA00023235"/>
    </source>
</evidence>
<dbReference type="GO" id="GO:0005737">
    <property type="term" value="C:cytoplasm"/>
    <property type="evidence" value="ECO:0007669"/>
    <property type="project" value="UniProtKB-SubCell"/>
</dbReference>
<comment type="catalytic activity">
    <reaction evidence="18">
        <text>prephenate + H(+) = 3-phenylpyruvate + CO2 + H2O</text>
        <dbReference type="Rhea" id="RHEA:21648"/>
        <dbReference type="ChEBI" id="CHEBI:15377"/>
        <dbReference type="ChEBI" id="CHEBI:15378"/>
        <dbReference type="ChEBI" id="CHEBI:16526"/>
        <dbReference type="ChEBI" id="CHEBI:18005"/>
        <dbReference type="ChEBI" id="CHEBI:29934"/>
        <dbReference type="EC" id="4.2.1.51"/>
    </reaction>
</comment>
<evidence type="ECO:0000256" key="5">
    <source>
        <dbReference type="ARBA" id="ARBA00004817"/>
    </source>
</evidence>
<feature type="site" description="Essential for prephenate dehydratase activity" evidence="19">
    <location>
        <position position="285"/>
    </location>
</feature>
<dbReference type="Pfam" id="PF01817">
    <property type="entry name" value="CM_2"/>
    <property type="match status" value="1"/>
</dbReference>
<dbReference type="InterPro" id="IPR001086">
    <property type="entry name" value="Preph_deHydtase"/>
</dbReference>
<evidence type="ECO:0000256" key="14">
    <source>
        <dbReference type="ARBA" id="ARBA00023239"/>
    </source>
</evidence>
<dbReference type="SUPFAM" id="SSF53850">
    <property type="entry name" value="Periplasmic binding protein-like II"/>
    <property type="match status" value="1"/>
</dbReference>
<dbReference type="GO" id="GO:0009094">
    <property type="term" value="P:L-phenylalanine biosynthetic process"/>
    <property type="evidence" value="ECO:0007669"/>
    <property type="project" value="UniProtKB-KW"/>
</dbReference>
<dbReference type="InterPro" id="IPR036979">
    <property type="entry name" value="CM_dom_sf"/>
</dbReference>
<dbReference type="GO" id="GO:0004664">
    <property type="term" value="F:prephenate dehydratase activity"/>
    <property type="evidence" value="ECO:0007669"/>
    <property type="project" value="UniProtKB-EC"/>
</dbReference>
<reference evidence="23" key="1">
    <citation type="journal article" date="2021" name="PeerJ">
        <title>Extensive microbial diversity within the chicken gut microbiome revealed by metagenomics and culture.</title>
        <authorList>
            <person name="Gilroy R."/>
            <person name="Ravi A."/>
            <person name="Getino M."/>
            <person name="Pursley I."/>
            <person name="Horton D.L."/>
            <person name="Alikhan N.F."/>
            <person name="Baker D."/>
            <person name="Gharbi K."/>
            <person name="Hall N."/>
            <person name="Watson M."/>
            <person name="Adriaenssens E.M."/>
            <person name="Foster-Nyarko E."/>
            <person name="Jarju S."/>
            <person name="Secka A."/>
            <person name="Antonio M."/>
            <person name="Oren A."/>
            <person name="Chaudhuri R.R."/>
            <person name="La Ragione R."/>
            <person name="Hildebrand F."/>
            <person name="Pallen M.J."/>
        </authorList>
    </citation>
    <scope>NUCLEOTIDE SEQUENCE</scope>
    <source>
        <strain evidence="23">ChiSxjej3B15-1167</strain>
    </source>
</reference>
<dbReference type="AlphaFoldDB" id="A0A9D1X2K5"/>
<keyword evidence="15" id="KW-0511">Multifunctional enzyme</keyword>
<evidence type="ECO:0000259" key="20">
    <source>
        <dbReference type="PROSITE" id="PS51168"/>
    </source>
</evidence>
<dbReference type="PANTHER" id="PTHR21022:SF19">
    <property type="entry name" value="PREPHENATE DEHYDRATASE-RELATED"/>
    <property type="match status" value="1"/>
</dbReference>
<dbReference type="InterPro" id="IPR008242">
    <property type="entry name" value="Chor_mutase/pphenate_deHydtase"/>
</dbReference>
<dbReference type="Proteomes" id="UP000886805">
    <property type="component" value="Unassembled WGS sequence"/>
</dbReference>
<accession>A0A9D1X2K5</accession>
<evidence type="ECO:0000259" key="21">
    <source>
        <dbReference type="PROSITE" id="PS51171"/>
    </source>
</evidence>
<evidence type="ECO:0000256" key="10">
    <source>
        <dbReference type="ARBA" id="ARBA00022605"/>
    </source>
</evidence>
<keyword evidence="10" id="KW-0028">Amino-acid biosynthesis</keyword>
<gene>
    <name evidence="23" type="ORF">H9849_01120</name>
</gene>
<evidence type="ECO:0000256" key="18">
    <source>
        <dbReference type="ARBA" id="ARBA00047848"/>
    </source>
</evidence>
<evidence type="ECO:0000256" key="11">
    <source>
        <dbReference type="ARBA" id="ARBA00023141"/>
    </source>
</evidence>
<proteinExistence type="predicted"/>
<comment type="catalytic activity">
    <reaction evidence="1">
        <text>chorismate = prephenate</text>
        <dbReference type="Rhea" id="RHEA:13897"/>
        <dbReference type="ChEBI" id="CHEBI:29748"/>
        <dbReference type="ChEBI" id="CHEBI:29934"/>
        <dbReference type="EC" id="5.4.99.5"/>
    </reaction>
</comment>
<evidence type="ECO:0000256" key="1">
    <source>
        <dbReference type="ARBA" id="ARBA00000824"/>
    </source>
</evidence>
<feature type="domain" description="ACT" evidence="22">
    <location>
        <begin position="304"/>
        <end position="380"/>
    </location>
</feature>
<reference evidence="23" key="2">
    <citation type="submission" date="2021-04" db="EMBL/GenBank/DDBJ databases">
        <authorList>
            <person name="Gilroy R."/>
        </authorList>
    </citation>
    <scope>NUCLEOTIDE SEQUENCE</scope>
    <source>
        <strain evidence="23">ChiSxjej3B15-1167</strain>
    </source>
</reference>
<keyword evidence="11" id="KW-0057">Aromatic amino acid biosynthesis</keyword>
<evidence type="ECO:0000256" key="7">
    <source>
        <dbReference type="ARBA" id="ARBA00014401"/>
    </source>
</evidence>
<comment type="pathway">
    <text evidence="4">Amino-acid biosynthesis; L-phenylalanine biosynthesis; phenylpyruvate from prephenate: step 1/1.</text>
</comment>
<sequence length="380" mass="43006">MDKIKKSVNQVRDEIKDVDYQIAELFEKRMKYTAELAEAKKAEGAPIYDKNREDEKLADITKNRSNPFIVKGLEEIFIQMMSISRKYQYHLVHQRDRYIENYFTEVPELVMFPDTRVVYAGVPGSFTCMACEKFFGEDVDHYGVAKFKEVALALNNGDADYGVLPIENSSAGDVTGVYDILLENDVCMVGEVFVKVDHCLLGCPGSTIEGIKTVYSHPQGLMQCAPYLEKLDVEQKSVDNTAIAAEMVAKRNNPEEAAIASRLAAKLYGLEILDESINFEDSNVTRFVVLSKKRQYTKDAGKISISFSLLHESGTLYNILSHFIYNDLNLSHIESVPLPDKQWEYRFYIDITGNLHDPAVRNALQGVRAEVADFKILGNY</sequence>
<dbReference type="PANTHER" id="PTHR21022">
    <property type="entry name" value="PREPHENATE DEHYDRATASE P PROTEIN"/>
    <property type="match status" value="1"/>
</dbReference>
<name>A0A9D1X2K5_9FIRM</name>
<feature type="domain" description="Prephenate dehydratase" evidence="21">
    <location>
        <begin position="116"/>
        <end position="292"/>
    </location>
</feature>
<dbReference type="GO" id="GO:0046417">
    <property type="term" value="P:chorismate metabolic process"/>
    <property type="evidence" value="ECO:0007669"/>
    <property type="project" value="InterPro"/>
</dbReference>
<evidence type="ECO:0000256" key="12">
    <source>
        <dbReference type="ARBA" id="ARBA00023222"/>
    </source>
</evidence>
<dbReference type="EMBL" id="DXEQ01000030">
    <property type="protein sequence ID" value="HIX71599.1"/>
    <property type="molecule type" value="Genomic_DNA"/>
</dbReference>
<keyword evidence="9" id="KW-0963">Cytoplasm</keyword>
<evidence type="ECO:0000256" key="17">
    <source>
        <dbReference type="ARBA" id="ARBA00031520"/>
    </source>
</evidence>
<dbReference type="SUPFAM" id="SSF55021">
    <property type="entry name" value="ACT-like"/>
    <property type="match status" value="1"/>
</dbReference>
<evidence type="ECO:0000259" key="22">
    <source>
        <dbReference type="PROSITE" id="PS51671"/>
    </source>
</evidence>
<dbReference type="SMART" id="SM00830">
    <property type="entry name" value="CM_2"/>
    <property type="match status" value="1"/>
</dbReference>
<evidence type="ECO:0000256" key="9">
    <source>
        <dbReference type="ARBA" id="ARBA00022490"/>
    </source>
</evidence>
<dbReference type="InterPro" id="IPR036263">
    <property type="entry name" value="Chorismate_II_sf"/>
</dbReference>
<evidence type="ECO:0000256" key="15">
    <source>
        <dbReference type="ARBA" id="ARBA00023268"/>
    </source>
</evidence>
<dbReference type="InterPro" id="IPR002912">
    <property type="entry name" value="ACT_dom"/>
</dbReference>
<comment type="pathway">
    <text evidence="5">Metabolic intermediate biosynthesis; prephenate biosynthesis; prephenate from chorismate: step 1/1.</text>
</comment>
<dbReference type="Gene3D" id="1.20.59.10">
    <property type="entry name" value="Chorismate mutase"/>
    <property type="match status" value="1"/>
</dbReference>
<dbReference type="Pfam" id="PF00800">
    <property type="entry name" value="PDT"/>
    <property type="match status" value="1"/>
</dbReference>
<dbReference type="PROSITE" id="PS51671">
    <property type="entry name" value="ACT"/>
    <property type="match status" value="1"/>
</dbReference>
<comment type="function">
    <text evidence="2">Catalyzes the Claisen rearrangement of chorismate to prephenate and the decarboxylation/dehydration of prephenate to phenylpyruvate.</text>
</comment>
<evidence type="ECO:0000256" key="6">
    <source>
        <dbReference type="ARBA" id="ARBA00013147"/>
    </source>
</evidence>
<dbReference type="Gene3D" id="3.40.190.10">
    <property type="entry name" value="Periplasmic binding protein-like II"/>
    <property type="match status" value="2"/>
</dbReference>
<keyword evidence="14" id="KW-0456">Lyase</keyword>
<keyword evidence="13" id="KW-0413">Isomerase</keyword>
<dbReference type="CDD" id="cd13631">
    <property type="entry name" value="PBP2_Ct-PDT_like"/>
    <property type="match status" value="1"/>
</dbReference>
<comment type="subcellular location">
    <subcellularLocation>
        <location evidence="3">Cytoplasm</location>
    </subcellularLocation>
</comment>
<evidence type="ECO:0000256" key="16">
    <source>
        <dbReference type="ARBA" id="ARBA00031175"/>
    </source>
</evidence>
<evidence type="ECO:0000256" key="19">
    <source>
        <dbReference type="PIRSR" id="PIRSR001500-2"/>
    </source>
</evidence>
<dbReference type="GO" id="GO:0004106">
    <property type="term" value="F:chorismate mutase activity"/>
    <property type="evidence" value="ECO:0007669"/>
    <property type="project" value="UniProtKB-EC"/>
</dbReference>
<comment type="caution">
    <text evidence="23">The sequence shown here is derived from an EMBL/GenBank/DDBJ whole genome shotgun (WGS) entry which is preliminary data.</text>
</comment>
<evidence type="ECO:0000256" key="8">
    <source>
        <dbReference type="ARBA" id="ARBA00021872"/>
    </source>
</evidence>
<dbReference type="SUPFAM" id="SSF48600">
    <property type="entry name" value="Chorismate mutase II"/>
    <property type="match status" value="1"/>
</dbReference>
<dbReference type="CDD" id="cd04905">
    <property type="entry name" value="ACT_CM-PDT"/>
    <property type="match status" value="1"/>
</dbReference>
<dbReference type="EC" id="4.2.1.51" evidence="6"/>
<evidence type="ECO:0000256" key="3">
    <source>
        <dbReference type="ARBA" id="ARBA00004496"/>
    </source>
</evidence>
<keyword evidence="12" id="KW-0584">Phenylalanine biosynthesis</keyword>
<dbReference type="PIRSF" id="PIRSF001500">
    <property type="entry name" value="Chor_mut_pdt_Ppr"/>
    <property type="match status" value="1"/>
</dbReference>
<evidence type="ECO:0000313" key="23">
    <source>
        <dbReference type="EMBL" id="HIX71599.1"/>
    </source>
</evidence>
<feature type="domain" description="Chorismate mutase" evidence="20">
    <location>
        <begin position="2"/>
        <end position="92"/>
    </location>
</feature>
<dbReference type="PROSITE" id="PS51171">
    <property type="entry name" value="PREPHENATE_DEHYDR_3"/>
    <property type="match status" value="1"/>
</dbReference>
<evidence type="ECO:0000256" key="4">
    <source>
        <dbReference type="ARBA" id="ARBA00004741"/>
    </source>
</evidence>
<evidence type="ECO:0000256" key="2">
    <source>
        <dbReference type="ARBA" id="ARBA00002364"/>
    </source>
</evidence>